<dbReference type="InterPro" id="IPR027806">
    <property type="entry name" value="HARBI1_dom"/>
</dbReference>
<evidence type="ECO:0000256" key="2">
    <source>
        <dbReference type="ARBA" id="ARBA00004123"/>
    </source>
</evidence>
<evidence type="ECO:0000256" key="4">
    <source>
        <dbReference type="ARBA" id="ARBA00022722"/>
    </source>
</evidence>
<comment type="cofactor">
    <cofactor evidence="1">
        <name>a divalent metal cation</name>
        <dbReference type="ChEBI" id="CHEBI:60240"/>
    </cofactor>
</comment>
<dbReference type="GO" id="GO:0005840">
    <property type="term" value="C:ribosome"/>
    <property type="evidence" value="ECO:0007669"/>
    <property type="project" value="UniProtKB-KW"/>
</dbReference>
<dbReference type="GO" id="GO:0005634">
    <property type="term" value="C:nucleus"/>
    <property type="evidence" value="ECO:0007669"/>
    <property type="project" value="UniProtKB-SubCell"/>
</dbReference>
<dbReference type="InterPro" id="IPR045249">
    <property type="entry name" value="HARBI1-like"/>
</dbReference>
<evidence type="ECO:0000313" key="10">
    <source>
        <dbReference type="EMBL" id="KAF0748612.1"/>
    </source>
</evidence>
<dbReference type="Proteomes" id="UP000478052">
    <property type="component" value="Unassembled WGS sequence"/>
</dbReference>
<keyword evidence="10" id="KW-0689">Ribosomal protein</keyword>
<feature type="domain" description="DDE Tnp4" evidence="9">
    <location>
        <begin position="199"/>
        <end position="364"/>
    </location>
</feature>
<dbReference type="GO" id="GO:0046872">
    <property type="term" value="F:metal ion binding"/>
    <property type="evidence" value="ECO:0007669"/>
    <property type="project" value="UniProtKB-KW"/>
</dbReference>
<dbReference type="EMBL" id="VUJU01006404">
    <property type="protein sequence ID" value="KAF0748612.1"/>
    <property type="molecule type" value="Genomic_DNA"/>
</dbReference>
<evidence type="ECO:0000256" key="1">
    <source>
        <dbReference type="ARBA" id="ARBA00001968"/>
    </source>
</evidence>
<proteinExistence type="inferred from homology"/>
<keyword evidence="7" id="KW-0539">Nucleus</keyword>
<evidence type="ECO:0000256" key="3">
    <source>
        <dbReference type="ARBA" id="ARBA00006958"/>
    </source>
</evidence>
<evidence type="ECO:0000256" key="8">
    <source>
        <dbReference type="SAM" id="Phobius"/>
    </source>
</evidence>
<organism evidence="10 11">
    <name type="scientific">Aphis craccivora</name>
    <name type="common">Cowpea aphid</name>
    <dbReference type="NCBI Taxonomy" id="307492"/>
    <lineage>
        <taxon>Eukaryota</taxon>
        <taxon>Metazoa</taxon>
        <taxon>Ecdysozoa</taxon>
        <taxon>Arthropoda</taxon>
        <taxon>Hexapoda</taxon>
        <taxon>Insecta</taxon>
        <taxon>Pterygota</taxon>
        <taxon>Neoptera</taxon>
        <taxon>Paraneoptera</taxon>
        <taxon>Hemiptera</taxon>
        <taxon>Sternorrhyncha</taxon>
        <taxon>Aphidomorpha</taxon>
        <taxon>Aphidoidea</taxon>
        <taxon>Aphididae</taxon>
        <taxon>Aphidini</taxon>
        <taxon>Aphis</taxon>
        <taxon>Aphis</taxon>
    </lineage>
</organism>
<keyword evidence="10" id="KW-0687">Ribonucleoprotein</keyword>
<dbReference type="GO" id="GO:0016787">
    <property type="term" value="F:hydrolase activity"/>
    <property type="evidence" value="ECO:0007669"/>
    <property type="project" value="UniProtKB-KW"/>
</dbReference>
<name>A0A6G0Y3C7_APHCR</name>
<comment type="caution">
    <text evidence="10">The sequence shown here is derived from an EMBL/GenBank/DDBJ whole genome shotgun (WGS) entry which is preliminary data.</text>
</comment>
<evidence type="ECO:0000256" key="6">
    <source>
        <dbReference type="ARBA" id="ARBA00022801"/>
    </source>
</evidence>
<dbReference type="PANTHER" id="PTHR22930">
    <property type="match status" value="1"/>
</dbReference>
<reference evidence="10 11" key="1">
    <citation type="submission" date="2019-08" db="EMBL/GenBank/DDBJ databases">
        <title>Whole genome of Aphis craccivora.</title>
        <authorList>
            <person name="Voronova N.V."/>
            <person name="Shulinski R.S."/>
            <person name="Bandarenka Y.V."/>
            <person name="Zhorov D.G."/>
            <person name="Warner D."/>
        </authorList>
    </citation>
    <scope>NUCLEOTIDE SEQUENCE [LARGE SCALE GENOMIC DNA]</scope>
    <source>
        <strain evidence="10">180601</strain>
        <tissue evidence="10">Whole Body</tissue>
    </source>
</reference>
<keyword evidence="11" id="KW-1185">Reference proteome</keyword>
<dbReference type="GO" id="GO:0004518">
    <property type="term" value="F:nuclease activity"/>
    <property type="evidence" value="ECO:0007669"/>
    <property type="project" value="UniProtKB-KW"/>
</dbReference>
<keyword evidence="4" id="KW-0540">Nuclease</keyword>
<dbReference type="OrthoDB" id="6582206at2759"/>
<protein>
    <submittedName>
        <fullName evidence="10">60S ribosomal protein L27</fullName>
    </submittedName>
</protein>
<evidence type="ECO:0000256" key="7">
    <source>
        <dbReference type="ARBA" id="ARBA00023242"/>
    </source>
</evidence>
<feature type="transmembrane region" description="Helical" evidence="8">
    <location>
        <begin position="16"/>
        <end position="39"/>
    </location>
</feature>
<dbReference type="PANTHER" id="PTHR22930:SF269">
    <property type="entry name" value="NUCLEASE HARBI1-LIKE PROTEIN"/>
    <property type="match status" value="1"/>
</dbReference>
<accession>A0A6G0Y3C7</accession>
<keyword evidence="5" id="KW-0479">Metal-binding</keyword>
<gene>
    <name evidence="10" type="ORF">FWK35_00019740</name>
</gene>
<keyword evidence="6" id="KW-0378">Hydrolase</keyword>
<comment type="subcellular location">
    <subcellularLocation>
        <location evidence="2">Nucleus</location>
    </subcellularLocation>
</comment>
<dbReference type="Pfam" id="PF13359">
    <property type="entry name" value="DDE_Tnp_4"/>
    <property type="match status" value="1"/>
</dbReference>
<dbReference type="AlphaFoldDB" id="A0A6G0Y3C7"/>
<keyword evidence="8" id="KW-0472">Membrane</keyword>
<evidence type="ECO:0000256" key="5">
    <source>
        <dbReference type="ARBA" id="ARBA00022723"/>
    </source>
</evidence>
<keyword evidence="8" id="KW-0812">Transmembrane</keyword>
<sequence>MLLCCVVFHHAWWCTFSLHFTVVLCSGSTFFDAAAYIYIHLSLKKKQSKQRRWWQTRLYSRRNECLANNNTLLADLKFQEISGQYKNFTRMSPTDFEYLINMIGPKIAKQDTFMRKPISVQERLSITLRFLATGDHYSSLQYLFRISKQAISQIVPEVCEALVEALKENIQIPSTEIGWLDTEKQFEEYWNFPHCLGSLDGKHVILQAPINSGTEYFNYKGTFSIVLFALVDANYNFMYVDIGCQGRISDGGVYKNSTLYKKIEKNELRFPKPKPLTNREKEIPYFFIGDGAFVLNENLMKVFSGIHPKGSRERIYNYRLSRARRVVENAFGISSSIFRVLRKPLLLEPQKAQIIIRAVVHLHNFLRRNTTSLNIYSPPGSMDSVVNGEIINGSWRNDYDNRTSLIPLKNIPRKSCLAAKEIREELADYFIKEGQISWQNEYS</sequence>
<evidence type="ECO:0000259" key="9">
    <source>
        <dbReference type="Pfam" id="PF13359"/>
    </source>
</evidence>
<keyword evidence="8" id="KW-1133">Transmembrane helix</keyword>
<comment type="similarity">
    <text evidence="3">Belongs to the HARBI1 family.</text>
</comment>
<evidence type="ECO:0000313" key="11">
    <source>
        <dbReference type="Proteomes" id="UP000478052"/>
    </source>
</evidence>